<dbReference type="InterPro" id="IPR031793">
    <property type="entry name" value="KICSTOR_ITFG2"/>
</dbReference>
<evidence type="ECO:0000259" key="9">
    <source>
        <dbReference type="PROSITE" id="PS50059"/>
    </source>
</evidence>
<dbReference type="InterPro" id="IPR011990">
    <property type="entry name" value="TPR-like_helical_dom_sf"/>
</dbReference>
<dbReference type="AlphaFoldDB" id="A0A8B9PHS6"/>
<dbReference type="PROSITE" id="PS50005">
    <property type="entry name" value="TPR"/>
    <property type="match status" value="2"/>
</dbReference>
<dbReference type="GO" id="GO:0003755">
    <property type="term" value="F:peptidyl-prolyl cis-trans isomerase activity"/>
    <property type="evidence" value="ECO:0007669"/>
    <property type="project" value="UniProtKB-KW"/>
</dbReference>
<dbReference type="Gene3D" id="1.25.40.10">
    <property type="entry name" value="Tetratricopeptide repeat domain"/>
    <property type="match status" value="1"/>
</dbReference>
<dbReference type="PANTHER" id="PTHR16317">
    <property type="entry name" value="INTEGRIN ALPHA REPEAT DOMAIN-CONTAINING"/>
    <property type="match status" value="1"/>
</dbReference>
<feature type="domain" description="PPIase FKBP-type" evidence="9">
    <location>
        <begin position="43"/>
        <end position="181"/>
    </location>
</feature>
<dbReference type="SUPFAM" id="SSF50978">
    <property type="entry name" value="WD40 repeat-like"/>
    <property type="match status" value="1"/>
</dbReference>
<proteinExistence type="predicted"/>
<dbReference type="Pfam" id="PF15907">
    <property type="entry name" value="Itfg2"/>
    <property type="match status" value="1"/>
</dbReference>
<keyword evidence="4 8" id="KW-0802">TPR repeat</keyword>
<dbReference type="GO" id="GO:0032006">
    <property type="term" value="P:regulation of TOR signaling"/>
    <property type="evidence" value="ECO:0007669"/>
    <property type="project" value="TreeGrafter"/>
</dbReference>
<evidence type="ECO:0000256" key="1">
    <source>
        <dbReference type="ARBA" id="ARBA00000971"/>
    </source>
</evidence>
<reference evidence="10" key="2">
    <citation type="submission" date="2025-09" db="UniProtKB">
        <authorList>
            <consortium name="Ensembl"/>
        </authorList>
    </citation>
    <scope>IDENTIFICATION</scope>
</reference>
<feature type="repeat" description="TPR" evidence="8">
    <location>
        <begin position="396"/>
        <end position="429"/>
    </location>
</feature>
<evidence type="ECO:0000256" key="7">
    <source>
        <dbReference type="PROSITE-ProRule" id="PRU00277"/>
    </source>
</evidence>
<dbReference type="SUPFAM" id="SSF54534">
    <property type="entry name" value="FKBP-like"/>
    <property type="match status" value="2"/>
</dbReference>
<evidence type="ECO:0000313" key="10">
    <source>
        <dbReference type="Ensembl" id="ENSAOWP00000011814.1"/>
    </source>
</evidence>
<dbReference type="Pfam" id="PF00254">
    <property type="entry name" value="FKBP_C"/>
    <property type="match status" value="3"/>
</dbReference>
<dbReference type="InterPro" id="IPR015943">
    <property type="entry name" value="WD40/YVTN_repeat-like_dom_sf"/>
</dbReference>
<comment type="catalytic activity">
    <reaction evidence="1 7">
        <text>[protein]-peptidylproline (omega=180) = [protein]-peptidylproline (omega=0)</text>
        <dbReference type="Rhea" id="RHEA:16237"/>
        <dbReference type="Rhea" id="RHEA-COMP:10747"/>
        <dbReference type="Rhea" id="RHEA-COMP:10748"/>
        <dbReference type="ChEBI" id="CHEBI:83833"/>
        <dbReference type="ChEBI" id="CHEBI:83834"/>
        <dbReference type="EC" id="5.2.1.8"/>
    </reaction>
</comment>
<organism evidence="10 11">
    <name type="scientific">Apteryx owenii</name>
    <name type="common">Little spotted kiwi</name>
    <dbReference type="NCBI Taxonomy" id="8824"/>
    <lineage>
        <taxon>Eukaryota</taxon>
        <taxon>Metazoa</taxon>
        <taxon>Chordata</taxon>
        <taxon>Craniata</taxon>
        <taxon>Vertebrata</taxon>
        <taxon>Euteleostomi</taxon>
        <taxon>Archelosauria</taxon>
        <taxon>Archosauria</taxon>
        <taxon>Dinosauria</taxon>
        <taxon>Saurischia</taxon>
        <taxon>Theropoda</taxon>
        <taxon>Coelurosauria</taxon>
        <taxon>Aves</taxon>
        <taxon>Palaeognathae</taxon>
        <taxon>Apterygiformes</taxon>
        <taxon>Apterygidae</taxon>
        <taxon>Apteryx</taxon>
    </lineage>
</organism>
<keyword evidence="6 7" id="KW-0413">Isomerase</keyword>
<name>A0A8B9PHS6_APTOW</name>
<dbReference type="SMART" id="SM00028">
    <property type="entry name" value="TPR"/>
    <property type="match status" value="3"/>
</dbReference>
<protein>
    <recommendedName>
        <fullName evidence="2 7">peptidylprolyl isomerase</fullName>
        <ecNumber evidence="2 7">5.2.1.8</ecNumber>
    </recommendedName>
</protein>
<keyword evidence="3" id="KW-0677">Repeat</keyword>
<dbReference type="Proteomes" id="UP000694424">
    <property type="component" value="Unplaced"/>
</dbReference>
<sequence length="896" mass="101213">MTAEEMKADGAPLEGVDITPKRDEGVLKVIKREGSRTESPMIGDKVTVHYTGWLLDGTKFDSSLDRRDKFSFDLGKEWPNQNCFENFLNWKKYIHNHFMRFVKNSEDFRQMTPREANSPSWEFTLKCEVIKAWDIAVATMKAGEICRITCKPEYAYGSAGSPPKIPPNATLIFEIELFEFKGEDLTDDEDGGIIRRIRKKGEGYSKPNEGALVEIQFEGRYGDRMFDRRELQFEIGEGDNYDLPHGLEKAIQKMEKLEESVFYLKPNYGFGSAGKEKFHIPPDAELQYEVKLKSFEKAKESWEMNTEEKLEQSCIVKERGTQYFKEGKYKQATLQYKKIVSWLEHESGLSDEDDTKAKSLRLAAHLNLAMCHLKLKEYSQALENCNKALELDSSNEKGLFRRGEAHLAVNDFELARNDFQKVIQFYPSNKAAKVQLVTCQQKIREQHEKEKKMYANMFQRLADKDFKLNELVVGDTNGKLYVYKNDDSKPWTVRSCQGMLTCVGVGDVCNKGKNLVVAVSAEGWFHLFDLSSPALKHPDASGHHELVAAGEEQKPVFKQHIPANTKVMLISDIDGDGKCELVVGYTDRVVRAFRWEDFSESSDHISGQLLLLKKWLLEGQVDSLSVNPGPDGSPEMMVSQPGCGYAILLCTWDSEQQPTPEGRDNSAPGREAPVRDVVLHQTSGRIHNKNVSTHLIGSIGRGCSKVNSGSGLFALCTLDGTLKLMEGADKLLWSVQVDHQLFALEKLDVTGNGHEEVIACAWDGQTYIIDHNRTVARFQADENVSAFCAGLYACKGGSNSPCLVYVSFNQKIYIYWDVQLERMESTNLLKILESDPEFGDLLKQLGVERGDVSSVKDLIHKTLYLPEKQQRNSPSQCQDHAGIDSSTYHTIIHCPL</sequence>
<dbReference type="Ensembl" id="ENSAOWT00000013439.1">
    <property type="protein sequence ID" value="ENSAOWP00000011814.1"/>
    <property type="gene ID" value="ENSAOWG00000008113.1"/>
</dbReference>
<keyword evidence="5 7" id="KW-0697">Rotamase</keyword>
<dbReference type="EC" id="5.2.1.8" evidence="2 7"/>
<feature type="domain" description="PPIase FKBP-type" evidence="9">
    <location>
        <begin position="210"/>
        <end position="296"/>
    </location>
</feature>
<keyword evidence="11" id="KW-1185">Reference proteome</keyword>
<accession>A0A8B9PHS6</accession>
<evidence type="ECO:0000256" key="2">
    <source>
        <dbReference type="ARBA" id="ARBA00013194"/>
    </source>
</evidence>
<evidence type="ECO:0000256" key="8">
    <source>
        <dbReference type="PROSITE-ProRule" id="PRU00339"/>
    </source>
</evidence>
<reference evidence="10" key="1">
    <citation type="submission" date="2025-08" db="UniProtKB">
        <authorList>
            <consortium name="Ensembl"/>
        </authorList>
    </citation>
    <scope>IDENTIFICATION</scope>
</reference>
<evidence type="ECO:0000256" key="4">
    <source>
        <dbReference type="ARBA" id="ARBA00022803"/>
    </source>
</evidence>
<dbReference type="InterPro" id="IPR019734">
    <property type="entry name" value="TPR_rpt"/>
</dbReference>
<dbReference type="InterPro" id="IPR036322">
    <property type="entry name" value="WD40_repeat_dom_sf"/>
</dbReference>
<dbReference type="InterPro" id="IPR046357">
    <property type="entry name" value="PPIase_dom_sf"/>
</dbReference>
<dbReference type="SUPFAM" id="SSF48452">
    <property type="entry name" value="TPR-like"/>
    <property type="match status" value="1"/>
</dbReference>
<dbReference type="Gene3D" id="2.130.10.10">
    <property type="entry name" value="YVTN repeat-like/Quinoprotein amine dehydrogenase"/>
    <property type="match status" value="1"/>
</dbReference>
<evidence type="ECO:0000256" key="6">
    <source>
        <dbReference type="ARBA" id="ARBA00023235"/>
    </source>
</evidence>
<dbReference type="InterPro" id="IPR001179">
    <property type="entry name" value="PPIase_FKBP_dom"/>
</dbReference>
<dbReference type="Gene3D" id="3.10.50.40">
    <property type="match status" value="2"/>
</dbReference>
<evidence type="ECO:0000256" key="3">
    <source>
        <dbReference type="ARBA" id="ARBA00022737"/>
    </source>
</evidence>
<evidence type="ECO:0000313" key="11">
    <source>
        <dbReference type="Proteomes" id="UP000694424"/>
    </source>
</evidence>
<dbReference type="FunFam" id="1.25.40.10:FF:000008">
    <property type="entry name" value="Peptidylprolyl isomerase"/>
    <property type="match status" value="1"/>
</dbReference>
<dbReference type="PANTHER" id="PTHR16317:SF1">
    <property type="entry name" value="KICSTOR COMPLEX PROTEIN ITFG2"/>
    <property type="match status" value="1"/>
</dbReference>
<feature type="repeat" description="TPR" evidence="8">
    <location>
        <begin position="362"/>
        <end position="395"/>
    </location>
</feature>
<dbReference type="FunFam" id="3.10.50.40:FF:000013">
    <property type="entry name" value="Peptidylprolyl isomerase"/>
    <property type="match status" value="1"/>
</dbReference>
<evidence type="ECO:0000256" key="5">
    <source>
        <dbReference type="ARBA" id="ARBA00023110"/>
    </source>
</evidence>
<dbReference type="PROSITE" id="PS50059">
    <property type="entry name" value="FKBP_PPIASE"/>
    <property type="match status" value="2"/>
</dbReference>
<dbReference type="Pfam" id="PF00515">
    <property type="entry name" value="TPR_1"/>
    <property type="match status" value="1"/>
</dbReference>
<dbReference type="GO" id="GO:0140007">
    <property type="term" value="C:KICSTOR complex"/>
    <property type="evidence" value="ECO:0007669"/>
    <property type="project" value="TreeGrafter"/>
</dbReference>